<dbReference type="SUPFAM" id="SSF51905">
    <property type="entry name" value="FAD/NAD(P)-binding domain"/>
    <property type="match status" value="1"/>
</dbReference>
<dbReference type="EMBL" id="JABFOR010000019">
    <property type="protein sequence ID" value="NOJ71964.1"/>
    <property type="molecule type" value="Genomic_DNA"/>
</dbReference>
<evidence type="ECO:0000256" key="2">
    <source>
        <dbReference type="ARBA" id="ARBA00010790"/>
    </source>
</evidence>
<comment type="cofactor">
    <cofactor evidence="1 5">
        <name>FAD</name>
        <dbReference type="ChEBI" id="CHEBI:57692"/>
    </cofactor>
</comment>
<organism evidence="8 9">
    <name type="scientific">Paenibacillus alvei</name>
    <name type="common">Bacillus alvei</name>
    <dbReference type="NCBI Taxonomy" id="44250"/>
    <lineage>
        <taxon>Bacteria</taxon>
        <taxon>Bacillati</taxon>
        <taxon>Bacillota</taxon>
        <taxon>Bacilli</taxon>
        <taxon>Bacillales</taxon>
        <taxon>Paenibacillaceae</taxon>
        <taxon>Paenibacillus</taxon>
    </lineage>
</organism>
<keyword evidence="3 6" id="KW-0285">Flavoprotein</keyword>
<evidence type="ECO:0000256" key="5">
    <source>
        <dbReference type="PIRSR" id="PIRSR000137-2"/>
    </source>
</evidence>
<evidence type="ECO:0000256" key="4">
    <source>
        <dbReference type="ARBA" id="ARBA00022827"/>
    </source>
</evidence>
<name>A0AAP7DJU1_PAEAL</name>
<dbReference type="Gene3D" id="3.30.410.40">
    <property type="match status" value="1"/>
</dbReference>
<dbReference type="Proteomes" id="UP000552038">
    <property type="component" value="Unassembled WGS sequence"/>
</dbReference>
<gene>
    <name evidence="8" type="ORF">HMI46_15530</name>
</gene>
<evidence type="ECO:0000313" key="8">
    <source>
        <dbReference type="EMBL" id="NOJ71964.1"/>
    </source>
</evidence>
<evidence type="ECO:0000256" key="1">
    <source>
        <dbReference type="ARBA" id="ARBA00001974"/>
    </source>
</evidence>
<dbReference type="PROSITE" id="PS00623">
    <property type="entry name" value="GMC_OXRED_1"/>
    <property type="match status" value="1"/>
</dbReference>
<dbReference type="Pfam" id="PF00732">
    <property type="entry name" value="GMC_oxred_N"/>
    <property type="match status" value="1"/>
</dbReference>
<dbReference type="InterPro" id="IPR036188">
    <property type="entry name" value="FAD/NAD-bd_sf"/>
</dbReference>
<accession>A0AAP7DJU1</accession>
<dbReference type="Gene3D" id="3.50.50.60">
    <property type="entry name" value="FAD/NAD(P)-binding domain"/>
    <property type="match status" value="1"/>
</dbReference>
<keyword evidence="4 5" id="KW-0274">FAD</keyword>
<dbReference type="GO" id="GO:0050660">
    <property type="term" value="F:flavin adenine dinucleotide binding"/>
    <property type="evidence" value="ECO:0007669"/>
    <property type="project" value="InterPro"/>
</dbReference>
<dbReference type="AlphaFoldDB" id="A0AAP7DJU1"/>
<evidence type="ECO:0000256" key="6">
    <source>
        <dbReference type="RuleBase" id="RU003968"/>
    </source>
</evidence>
<dbReference type="InterPro" id="IPR007867">
    <property type="entry name" value="GMC_OxRtase_C"/>
</dbReference>
<evidence type="ECO:0000259" key="7">
    <source>
        <dbReference type="PROSITE" id="PS00623"/>
    </source>
</evidence>
<comment type="similarity">
    <text evidence="2 6">Belongs to the GMC oxidoreductase family.</text>
</comment>
<sequence length="588" mass="64246">MGHKKHKKKKGKKDVFDYIVIGAGTAGGVIAKELTDDKKTSVLVLEPGINSTDQLSDPSVLNAIIQASDNKFAFNLLSKLESSVGRQLVTVNGRVIGGSSEVNEMYAVRGSKELYDEWAALTGEPRWSYEQVRSLFIQNETYTGLTQSPNERGKRGPIFVRQQHIPPNGLIQSLADATANVLGIERVEDYNTGVRDCTFYKSQFIQKEDGNTITRSSTATGYLNESIVTQGNEFHPDEFGIGKRKLTIFGKTTANKILFKKKNCQMIASGVQYVRNGISQDAFARKGVIVSAGFSSSVILQRSGIGKSSDLLNAGIIPLIENPNVGYNLQTQAYAGLAVEVETSQILPVLGADPNQPIILGAFIAENKNNVVEGRRLQILGAPVALFVPASDIASNGWELDVNKQVNVMSFGLIDLNPQSKGTIMASHSDPEALPSFAFNPLQQNTNDLDFLVDQYINMYNIIQEARLNNSGIKAVVYPPEEVFQIPDEAEKRRQLSDFVRASYSNFYHYGGQCKMGKSVCDGVVNGQLDVFGTTNLKVADLSVAPILPDGNTSIPAQMIGLNAVRFIQNNPCPCVLDDDDFEDELED</sequence>
<dbReference type="RefSeq" id="WP_171417418.1">
    <property type="nucleotide sequence ID" value="NZ_JABFOR010000019.1"/>
</dbReference>
<dbReference type="Pfam" id="PF05199">
    <property type="entry name" value="GMC_oxred_C"/>
    <property type="match status" value="1"/>
</dbReference>
<dbReference type="SUPFAM" id="SSF54373">
    <property type="entry name" value="FAD-linked reductases, C-terminal domain"/>
    <property type="match status" value="1"/>
</dbReference>
<comment type="caution">
    <text evidence="8">The sequence shown here is derived from an EMBL/GenBank/DDBJ whole genome shotgun (WGS) entry which is preliminary data.</text>
</comment>
<evidence type="ECO:0000256" key="3">
    <source>
        <dbReference type="ARBA" id="ARBA00022630"/>
    </source>
</evidence>
<protein>
    <submittedName>
        <fullName evidence="8">GMC family oxidoreductase</fullName>
    </submittedName>
</protein>
<reference evidence="8 9" key="1">
    <citation type="submission" date="2020-05" db="EMBL/GenBank/DDBJ databases">
        <title>Whole genome sequencing and identification of novel metabolites from Paenibacillus alvei strain JR949.</title>
        <authorList>
            <person name="Rajendhran J."/>
            <person name="Sree Pranav P."/>
            <person name="Mahalakshmi B."/>
            <person name="Karthikeyan R."/>
        </authorList>
    </citation>
    <scope>NUCLEOTIDE SEQUENCE [LARGE SCALE GENOMIC DNA]</scope>
    <source>
        <strain evidence="8 9">JR949</strain>
    </source>
</reference>
<feature type="binding site" evidence="5">
    <location>
        <position position="95"/>
    </location>
    <ligand>
        <name>FAD</name>
        <dbReference type="ChEBI" id="CHEBI:57692"/>
    </ligand>
</feature>
<dbReference type="PANTHER" id="PTHR11552">
    <property type="entry name" value="GLUCOSE-METHANOL-CHOLINE GMC OXIDOREDUCTASE"/>
    <property type="match status" value="1"/>
</dbReference>
<dbReference type="InterPro" id="IPR012132">
    <property type="entry name" value="GMC_OxRdtase"/>
</dbReference>
<dbReference type="GO" id="GO:0016614">
    <property type="term" value="F:oxidoreductase activity, acting on CH-OH group of donors"/>
    <property type="evidence" value="ECO:0007669"/>
    <property type="project" value="InterPro"/>
</dbReference>
<proteinExistence type="inferred from homology"/>
<evidence type="ECO:0000313" key="9">
    <source>
        <dbReference type="Proteomes" id="UP000552038"/>
    </source>
</evidence>
<dbReference type="InterPro" id="IPR000172">
    <property type="entry name" value="GMC_OxRdtase_N"/>
</dbReference>
<dbReference type="PANTHER" id="PTHR11552:SF147">
    <property type="entry name" value="CHOLINE DEHYDROGENASE, MITOCHONDRIAL"/>
    <property type="match status" value="1"/>
</dbReference>
<dbReference type="PIRSF" id="PIRSF000137">
    <property type="entry name" value="Alcohol_oxidase"/>
    <property type="match status" value="1"/>
</dbReference>
<feature type="domain" description="Glucose-methanol-choline oxidoreductase N-terminal" evidence="7">
    <location>
        <begin position="93"/>
        <end position="116"/>
    </location>
</feature>